<organism evidence="1 2">
    <name type="scientific">Lineolata rhizophorae</name>
    <dbReference type="NCBI Taxonomy" id="578093"/>
    <lineage>
        <taxon>Eukaryota</taxon>
        <taxon>Fungi</taxon>
        <taxon>Dikarya</taxon>
        <taxon>Ascomycota</taxon>
        <taxon>Pezizomycotina</taxon>
        <taxon>Dothideomycetes</taxon>
        <taxon>Dothideomycetes incertae sedis</taxon>
        <taxon>Lineolatales</taxon>
        <taxon>Lineolataceae</taxon>
        <taxon>Lineolata</taxon>
    </lineage>
</organism>
<evidence type="ECO:0000313" key="1">
    <source>
        <dbReference type="EMBL" id="KAF2457375.1"/>
    </source>
</evidence>
<reference evidence="1" key="1">
    <citation type="journal article" date="2020" name="Stud. Mycol.">
        <title>101 Dothideomycetes genomes: a test case for predicting lifestyles and emergence of pathogens.</title>
        <authorList>
            <person name="Haridas S."/>
            <person name="Albert R."/>
            <person name="Binder M."/>
            <person name="Bloem J."/>
            <person name="Labutti K."/>
            <person name="Salamov A."/>
            <person name="Andreopoulos B."/>
            <person name="Baker S."/>
            <person name="Barry K."/>
            <person name="Bills G."/>
            <person name="Bluhm B."/>
            <person name="Cannon C."/>
            <person name="Castanera R."/>
            <person name="Culley D."/>
            <person name="Daum C."/>
            <person name="Ezra D."/>
            <person name="Gonzalez J."/>
            <person name="Henrissat B."/>
            <person name="Kuo A."/>
            <person name="Liang C."/>
            <person name="Lipzen A."/>
            <person name="Lutzoni F."/>
            <person name="Magnuson J."/>
            <person name="Mondo S."/>
            <person name="Nolan M."/>
            <person name="Ohm R."/>
            <person name="Pangilinan J."/>
            <person name="Park H.-J."/>
            <person name="Ramirez L."/>
            <person name="Alfaro M."/>
            <person name="Sun H."/>
            <person name="Tritt A."/>
            <person name="Yoshinaga Y."/>
            <person name="Zwiers L.-H."/>
            <person name="Turgeon B."/>
            <person name="Goodwin S."/>
            <person name="Spatafora J."/>
            <person name="Crous P."/>
            <person name="Grigoriev I."/>
        </authorList>
    </citation>
    <scope>NUCLEOTIDE SEQUENCE</scope>
    <source>
        <strain evidence="1">ATCC 16933</strain>
    </source>
</reference>
<dbReference type="AlphaFoldDB" id="A0A6A6P039"/>
<proteinExistence type="predicted"/>
<name>A0A6A6P039_9PEZI</name>
<dbReference type="Proteomes" id="UP000799766">
    <property type="component" value="Unassembled WGS sequence"/>
</dbReference>
<keyword evidence="2" id="KW-1185">Reference proteome</keyword>
<sequence length="90" mass="10168">MKPAVTRPAISFSHRLSFAFLLCLFFFSLFLSARCSCLTRPSFKTVIVPRAPCIPPHVNVLDSHTHVEGLLTFCFVRNGRGRAWTDWSAI</sequence>
<evidence type="ECO:0000313" key="2">
    <source>
        <dbReference type="Proteomes" id="UP000799766"/>
    </source>
</evidence>
<protein>
    <submittedName>
        <fullName evidence="1">Uncharacterized protein</fullName>
    </submittedName>
</protein>
<gene>
    <name evidence="1" type="ORF">BDY21DRAFT_343653</name>
</gene>
<dbReference type="EMBL" id="MU001680">
    <property type="protein sequence ID" value="KAF2457375.1"/>
    <property type="molecule type" value="Genomic_DNA"/>
</dbReference>
<accession>A0A6A6P039</accession>